<sequence length="200" mass="21347">MACAQSSRRARPLRVQCLGICGESTERGVDSLTRPGRLQASRPCQPTTPQAGATGNRSRQPTSSSCPLGGGDISAIANWVPAHLPLPPCLPQSRLAGDLSRQSSSLSCSATDMWQGSRITACLSFWPPPSDPLARDSTSPARWCNWMPLKGTATRQHRTETSPSRQGGMVSCRCNKSVREPNGRNPLDKGGVGRGRPRAS</sequence>
<accession>A0AAN6ULA5</accession>
<dbReference type="AlphaFoldDB" id="A0AAN6ULA5"/>
<evidence type="ECO:0000256" key="1">
    <source>
        <dbReference type="SAM" id="MobiDB-lite"/>
    </source>
</evidence>
<organism evidence="2 3">
    <name type="scientific">Trichocladium antarcticum</name>
    <dbReference type="NCBI Taxonomy" id="1450529"/>
    <lineage>
        <taxon>Eukaryota</taxon>
        <taxon>Fungi</taxon>
        <taxon>Dikarya</taxon>
        <taxon>Ascomycota</taxon>
        <taxon>Pezizomycotina</taxon>
        <taxon>Sordariomycetes</taxon>
        <taxon>Sordariomycetidae</taxon>
        <taxon>Sordariales</taxon>
        <taxon>Chaetomiaceae</taxon>
        <taxon>Trichocladium</taxon>
    </lineage>
</organism>
<evidence type="ECO:0000313" key="2">
    <source>
        <dbReference type="EMBL" id="KAK4134849.1"/>
    </source>
</evidence>
<dbReference type="EMBL" id="MU853407">
    <property type="protein sequence ID" value="KAK4134849.1"/>
    <property type="molecule type" value="Genomic_DNA"/>
</dbReference>
<evidence type="ECO:0000313" key="3">
    <source>
        <dbReference type="Proteomes" id="UP001304895"/>
    </source>
</evidence>
<name>A0AAN6ULA5_9PEZI</name>
<reference evidence="2" key="1">
    <citation type="journal article" date="2023" name="Mol. Phylogenet. Evol.">
        <title>Genome-scale phylogeny and comparative genomics of the fungal order Sordariales.</title>
        <authorList>
            <person name="Hensen N."/>
            <person name="Bonometti L."/>
            <person name="Westerberg I."/>
            <person name="Brannstrom I.O."/>
            <person name="Guillou S."/>
            <person name="Cros-Aarteil S."/>
            <person name="Calhoun S."/>
            <person name="Haridas S."/>
            <person name="Kuo A."/>
            <person name="Mondo S."/>
            <person name="Pangilinan J."/>
            <person name="Riley R."/>
            <person name="LaButti K."/>
            <person name="Andreopoulos B."/>
            <person name="Lipzen A."/>
            <person name="Chen C."/>
            <person name="Yan M."/>
            <person name="Daum C."/>
            <person name="Ng V."/>
            <person name="Clum A."/>
            <person name="Steindorff A."/>
            <person name="Ohm R.A."/>
            <person name="Martin F."/>
            <person name="Silar P."/>
            <person name="Natvig D.O."/>
            <person name="Lalanne C."/>
            <person name="Gautier V."/>
            <person name="Ament-Velasquez S.L."/>
            <person name="Kruys A."/>
            <person name="Hutchinson M.I."/>
            <person name="Powell A.J."/>
            <person name="Barry K."/>
            <person name="Miller A.N."/>
            <person name="Grigoriev I.V."/>
            <person name="Debuchy R."/>
            <person name="Gladieux P."/>
            <person name="Hiltunen Thoren M."/>
            <person name="Johannesson H."/>
        </authorList>
    </citation>
    <scope>NUCLEOTIDE SEQUENCE</scope>
    <source>
        <strain evidence="2">CBS 123565</strain>
    </source>
</reference>
<gene>
    <name evidence="2" type="ORF">BT67DRAFT_283395</name>
</gene>
<reference evidence="2" key="2">
    <citation type="submission" date="2023-05" db="EMBL/GenBank/DDBJ databases">
        <authorList>
            <consortium name="Lawrence Berkeley National Laboratory"/>
            <person name="Steindorff A."/>
            <person name="Hensen N."/>
            <person name="Bonometti L."/>
            <person name="Westerberg I."/>
            <person name="Brannstrom I.O."/>
            <person name="Guillou S."/>
            <person name="Cros-Aarteil S."/>
            <person name="Calhoun S."/>
            <person name="Haridas S."/>
            <person name="Kuo A."/>
            <person name="Mondo S."/>
            <person name="Pangilinan J."/>
            <person name="Riley R."/>
            <person name="Labutti K."/>
            <person name="Andreopoulos B."/>
            <person name="Lipzen A."/>
            <person name="Chen C."/>
            <person name="Yanf M."/>
            <person name="Daum C."/>
            <person name="Ng V."/>
            <person name="Clum A."/>
            <person name="Ohm R."/>
            <person name="Martin F."/>
            <person name="Silar P."/>
            <person name="Natvig D."/>
            <person name="Lalanne C."/>
            <person name="Gautier V."/>
            <person name="Ament-Velasquez S.L."/>
            <person name="Kruys A."/>
            <person name="Hutchinson M.I."/>
            <person name="Powell A.J."/>
            <person name="Barry K."/>
            <person name="Miller A.N."/>
            <person name="Grigoriev I.V."/>
            <person name="Debuchy R."/>
            <person name="Gladieux P."/>
            <person name="Thoren M.H."/>
            <person name="Johannesson H."/>
        </authorList>
    </citation>
    <scope>NUCLEOTIDE SEQUENCE</scope>
    <source>
        <strain evidence="2">CBS 123565</strain>
    </source>
</reference>
<keyword evidence="3" id="KW-1185">Reference proteome</keyword>
<comment type="caution">
    <text evidence="2">The sequence shown here is derived from an EMBL/GenBank/DDBJ whole genome shotgun (WGS) entry which is preliminary data.</text>
</comment>
<feature type="region of interest" description="Disordered" evidence="1">
    <location>
        <begin position="154"/>
        <end position="200"/>
    </location>
</feature>
<protein>
    <submittedName>
        <fullName evidence="2">Uncharacterized protein</fullName>
    </submittedName>
</protein>
<feature type="compositionally biased region" description="Polar residues" evidence="1">
    <location>
        <begin position="42"/>
        <end position="66"/>
    </location>
</feature>
<dbReference type="Proteomes" id="UP001304895">
    <property type="component" value="Unassembled WGS sequence"/>
</dbReference>
<proteinExistence type="predicted"/>
<feature type="region of interest" description="Disordered" evidence="1">
    <location>
        <begin position="26"/>
        <end position="67"/>
    </location>
</feature>